<dbReference type="KEGG" id="acel:acsn021_29260"/>
<gene>
    <name evidence="1" type="ORF">acsn021_29260</name>
</gene>
<keyword evidence="2" id="KW-1185">Reference proteome</keyword>
<organism evidence="1 2">
    <name type="scientific">Anaerocolumna cellulosilytica</name>
    <dbReference type="NCBI Taxonomy" id="433286"/>
    <lineage>
        <taxon>Bacteria</taxon>
        <taxon>Bacillati</taxon>
        <taxon>Bacillota</taxon>
        <taxon>Clostridia</taxon>
        <taxon>Lachnospirales</taxon>
        <taxon>Lachnospiraceae</taxon>
        <taxon>Anaerocolumna</taxon>
    </lineage>
</organism>
<dbReference type="SUPFAM" id="SSF102114">
    <property type="entry name" value="Radical SAM enzymes"/>
    <property type="match status" value="1"/>
</dbReference>
<dbReference type="SFLD" id="SFLDG01386">
    <property type="entry name" value="main_SPASM_domain-containing"/>
    <property type="match status" value="1"/>
</dbReference>
<reference evidence="1 2" key="1">
    <citation type="journal article" date="2016" name="Int. J. Syst. Evol. Microbiol.">
        <title>Descriptions of Anaerotaenia torta gen. nov., sp. nov. and Anaerocolumna cellulosilytica gen. nov., sp. nov. isolated from a methanogenic reactor of cattle waste.</title>
        <authorList>
            <person name="Uek A."/>
            <person name="Ohtaki Y."/>
            <person name="Kaku N."/>
            <person name="Ueki K."/>
        </authorList>
    </citation>
    <scope>NUCLEOTIDE SEQUENCE [LARGE SCALE GENOMIC DNA]</scope>
    <source>
        <strain evidence="1 2">SN021</strain>
    </source>
</reference>
<dbReference type="InterPro" id="IPR058240">
    <property type="entry name" value="rSAM_sf"/>
</dbReference>
<dbReference type="CDD" id="cd01335">
    <property type="entry name" value="Radical_SAM"/>
    <property type="match status" value="1"/>
</dbReference>
<dbReference type="PANTHER" id="PTHR11228:SF7">
    <property type="entry name" value="PQQA PEPTIDE CYCLASE"/>
    <property type="match status" value="1"/>
</dbReference>
<dbReference type="SFLD" id="SFLDG01067">
    <property type="entry name" value="SPASM/twitch_domain_containing"/>
    <property type="match status" value="1"/>
</dbReference>
<dbReference type="PANTHER" id="PTHR11228">
    <property type="entry name" value="RADICAL SAM DOMAIN PROTEIN"/>
    <property type="match status" value="1"/>
</dbReference>
<dbReference type="InterPro" id="IPR007197">
    <property type="entry name" value="rSAM"/>
</dbReference>
<dbReference type="Pfam" id="PF13186">
    <property type="entry name" value="SPASM"/>
    <property type="match status" value="1"/>
</dbReference>
<sequence length="426" mass="49713">MERTMECNIIEWNKDVSFLKYKNRVIIGNRFNGKWLKISKECFDILEKIIDLKLDSRELFDVFEDKEDCDYFRILIDKLEEAKCFKERNEEQEHEIEYIYFALTNRCNLNCIHCSVDASSRLREEYLDTNEIISIIDKIIKVNAKAIIFTGGEPLIRNDFFAILEYTRKHFSGKIILMTNATLINENNVSELAQNLDSIDISLDGVNEETCSRIRGKGVFNKVVSAIKLLQQNGLTEISVSMVLSKINEPLLDDFYNLNKNLGTTPVPRVFAELGRGKESKDEFIPQSELSSYAGIKTKEEYDKDKRELYDTLKVCDCRACKTNYTINYDGNLYPCGLLINDKYKLANMRDMRDFNSVLEFSDKQAILNVENIQPDNYEKCKDCEINIFCWSCIESIDQLDGTEEFTNRCNRIKNYLIETIWESEY</sequence>
<dbReference type="InterPro" id="IPR013785">
    <property type="entry name" value="Aldolase_TIM"/>
</dbReference>
<proteinExistence type="predicted"/>
<dbReference type="GO" id="GO:0003824">
    <property type="term" value="F:catalytic activity"/>
    <property type="evidence" value="ECO:0007669"/>
    <property type="project" value="InterPro"/>
</dbReference>
<dbReference type="RefSeq" id="WP_184094185.1">
    <property type="nucleotide sequence ID" value="NZ_AP023367.1"/>
</dbReference>
<name>A0A6S6R5H7_9FIRM</name>
<dbReference type="EMBL" id="AP023367">
    <property type="protein sequence ID" value="BCJ95357.1"/>
    <property type="molecule type" value="Genomic_DNA"/>
</dbReference>
<dbReference type="AlphaFoldDB" id="A0A6S6R5H7"/>
<evidence type="ECO:0000313" key="1">
    <source>
        <dbReference type="EMBL" id="BCJ95357.1"/>
    </source>
</evidence>
<dbReference type="NCBIfam" id="TIGR04085">
    <property type="entry name" value="rSAM_more_4Fe4S"/>
    <property type="match status" value="1"/>
</dbReference>
<dbReference type="InterPro" id="IPR023885">
    <property type="entry name" value="4Fe4S-binding_SPASM_dom"/>
</dbReference>
<dbReference type="Pfam" id="PF04055">
    <property type="entry name" value="Radical_SAM"/>
    <property type="match status" value="1"/>
</dbReference>
<dbReference type="Gene3D" id="3.20.20.70">
    <property type="entry name" value="Aldolase class I"/>
    <property type="match status" value="1"/>
</dbReference>
<dbReference type="Proteomes" id="UP000515561">
    <property type="component" value="Chromosome"/>
</dbReference>
<accession>A0A6S6R5H7</accession>
<dbReference type="PROSITE" id="PS51918">
    <property type="entry name" value="RADICAL_SAM"/>
    <property type="match status" value="1"/>
</dbReference>
<dbReference type="InterPro" id="IPR050377">
    <property type="entry name" value="Radical_SAM_PqqE_MftC-like"/>
</dbReference>
<evidence type="ECO:0000313" key="2">
    <source>
        <dbReference type="Proteomes" id="UP000515561"/>
    </source>
</evidence>
<dbReference type="SFLD" id="SFLDS00029">
    <property type="entry name" value="Radical_SAM"/>
    <property type="match status" value="1"/>
</dbReference>
<protein>
    <submittedName>
        <fullName evidence="1">Uncharacterized protein</fullName>
    </submittedName>
</protein>
<dbReference type="GO" id="GO:0051536">
    <property type="term" value="F:iron-sulfur cluster binding"/>
    <property type="evidence" value="ECO:0007669"/>
    <property type="project" value="InterPro"/>
</dbReference>